<feature type="compositionally biased region" description="Basic and acidic residues" evidence="1">
    <location>
        <begin position="200"/>
        <end position="210"/>
    </location>
</feature>
<evidence type="ECO:0000256" key="2">
    <source>
        <dbReference type="SAM" id="SignalP"/>
    </source>
</evidence>
<feature type="signal peptide" evidence="2">
    <location>
        <begin position="1"/>
        <end position="18"/>
    </location>
</feature>
<sequence length="336" mass="38382">MLTMILACCASVLSHVTSYTSQPAPTTAEEDNVGNTHCATTSNDGNQDSELAFPVEEEMIWSATTFPRQKGNTSTSTKTMYESNVEEKNPQSTTTSNLEPFMRLEEEEFGDFKSERPTLVKRSYEEDESDSPFAKRLRTEEEEKTSIRCVHFSTVQILSFGVELGECTIPGDTGFPLGMEQEHFREEWFDLSTIKVEAKSHENRADPKDTEDIEDIEDDTEDDMSNDGQEGTEKTKSKKKKKKKRIGLRSVAKEIRLDRLEDAGVTYDEMTVYGNEAYPILVSRLTEVAKQKREKRRKKQRQETLRRMEENGPFPPPTKRPAQEDQVESTAKRHKP</sequence>
<dbReference type="Proteomes" id="UP000481153">
    <property type="component" value="Unassembled WGS sequence"/>
</dbReference>
<feature type="region of interest" description="Disordered" evidence="1">
    <location>
        <begin position="121"/>
        <end position="140"/>
    </location>
</feature>
<dbReference type="EMBL" id="VJMJ01000253">
    <property type="protein sequence ID" value="KAF0725007.1"/>
    <property type="molecule type" value="Genomic_DNA"/>
</dbReference>
<feature type="compositionally biased region" description="Basic residues" evidence="1">
    <location>
        <begin position="236"/>
        <end position="246"/>
    </location>
</feature>
<evidence type="ECO:0000256" key="1">
    <source>
        <dbReference type="SAM" id="MobiDB-lite"/>
    </source>
</evidence>
<dbReference type="AlphaFoldDB" id="A0A6G0WCK4"/>
<feature type="compositionally biased region" description="Polar residues" evidence="1">
    <location>
        <begin position="67"/>
        <end position="82"/>
    </location>
</feature>
<gene>
    <name evidence="3" type="ORF">Ae201684_016405</name>
</gene>
<organism evidence="3 4">
    <name type="scientific">Aphanomyces euteiches</name>
    <dbReference type="NCBI Taxonomy" id="100861"/>
    <lineage>
        <taxon>Eukaryota</taxon>
        <taxon>Sar</taxon>
        <taxon>Stramenopiles</taxon>
        <taxon>Oomycota</taxon>
        <taxon>Saprolegniomycetes</taxon>
        <taxon>Saprolegniales</taxon>
        <taxon>Verrucalvaceae</taxon>
        <taxon>Aphanomyces</taxon>
    </lineage>
</organism>
<feature type="region of interest" description="Disordered" evidence="1">
    <location>
        <begin position="289"/>
        <end position="336"/>
    </location>
</feature>
<evidence type="ECO:0000313" key="3">
    <source>
        <dbReference type="EMBL" id="KAF0725007.1"/>
    </source>
</evidence>
<accession>A0A6G0WCK4</accession>
<proteinExistence type="predicted"/>
<feature type="chain" id="PRO_5026121687" evidence="2">
    <location>
        <begin position="19"/>
        <end position="336"/>
    </location>
</feature>
<feature type="compositionally biased region" description="Basic and acidic residues" evidence="1">
    <location>
        <begin position="301"/>
        <end position="310"/>
    </location>
</feature>
<feature type="compositionally biased region" description="Acidic residues" evidence="1">
    <location>
        <begin position="211"/>
        <end position="225"/>
    </location>
</feature>
<keyword evidence="2" id="KW-0732">Signal</keyword>
<evidence type="ECO:0000313" key="4">
    <source>
        <dbReference type="Proteomes" id="UP000481153"/>
    </source>
</evidence>
<feature type="region of interest" description="Disordered" evidence="1">
    <location>
        <begin position="67"/>
        <end position="95"/>
    </location>
</feature>
<comment type="caution">
    <text evidence="3">The sequence shown here is derived from an EMBL/GenBank/DDBJ whole genome shotgun (WGS) entry which is preliminary data.</text>
</comment>
<name>A0A6G0WCK4_9STRA</name>
<feature type="region of interest" description="Disordered" evidence="1">
    <location>
        <begin position="200"/>
        <end position="246"/>
    </location>
</feature>
<feature type="compositionally biased region" description="Polar residues" evidence="1">
    <location>
        <begin position="33"/>
        <end position="48"/>
    </location>
</feature>
<feature type="region of interest" description="Disordered" evidence="1">
    <location>
        <begin position="22"/>
        <end position="48"/>
    </location>
</feature>
<protein>
    <submittedName>
        <fullName evidence="3">Uncharacterized protein</fullName>
    </submittedName>
</protein>
<dbReference type="VEuPathDB" id="FungiDB:AeMF1_008003"/>
<keyword evidence="4" id="KW-1185">Reference proteome</keyword>
<reference evidence="3 4" key="1">
    <citation type="submission" date="2019-07" db="EMBL/GenBank/DDBJ databases">
        <title>Genomics analysis of Aphanomyces spp. identifies a new class of oomycete effector associated with host adaptation.</title>
        <authorList>
            <person name="Gaulin E."/>
        </authorList>
    </citation>
    <scope>NUCLEOTIDE SEQUENCE [LARGE SCALE GENOMIC DNA]</scope>
    <source>
        <strain evidence="3 4">ATCC 201684</strain>
    </source>
</reference>